<keyword evidence="3" id="KW-0238">DNA-binding</keyword>
<evidence type="ECO:0000256" key="4">
    <source>
        <dbReference type="ARBA" id="ARBA00023163"/>
    </source>
</evidence>
<dbReference type="SUPFAM" id="SSF101936">
    <property type="entry name" value="DNA-binding pseudobarrel domain"/>
    <property type="match status" value="1"/>
</dbReference>
<evidence type="ECO:0000256" key="3">
    <source>
        <dbReference type="ARBA" id="ARBA00023125"/>
    </source>
</evidence>
<keyword evidence="4" id="KW-0804">Transcription</keyword>
<dbReference type="Gene3D" id="2.40.330.10">
    <property type="entry name" value="DNA-binding pseudobarrel domain"/>
    <property type="match status" value="1"/>
</dbReference>
<comment type="caution">
    <text evidence="6">The sequence shown here is derived from an EMBL/GenBank/DDBJ whole genome shotgun (WGS) entry which is preliminary data.</text>
</comment>
<dbReference type="EMBL" id="JBBPBN010000207">
    <property type="protein sequence ID" value="KAK8972629.1"/>
    <property type="molecule type" value="Genomic_DNA"/>
</dbReference>
<name>A0ABR2N902_9ROSI</name>
<keyword evidence="2" id="KW-0805">Transcription regulation</keyword>
<keyword evidence="7" id="KW-1185">Reference proteome</keyword>
<protein>
    <recommendedName>
        <fullName evidence="8">TF-B3 domain-containing protein</fullName>
    </recommendedName>
</protein>
<evidence type="ECO:0008006" key="8">
    <source>
        <dbReference type="Google" id="ProtNLM"/>
    </source>
</evidence>
<evidence type="ECO:0000256" key="5">
    <source>
        <dbReference type="ARBA" id="ARBA00023242"/>
    </source>
</evidence>
<dbReference type="InterPro" id="IPR015300">
    <property type="entry name" value="DNA-bd_pseudobarrel_sf"/>
</dbReference>
<gene>
    <name evidence="6" type="ORF">V6N11_082559</name>
</gene>
<proteinExistence type="predicted"/>
<dbReference type="Proteomes" id="UP001396334">
    <property type="component" value="Unassembled WGS sequence"/>
</dbReference>
<comment type="subcellular location">
    <subcellularLocation>
        <location evidence="1">Nucleus</location>
    </subcellularLocation>
</comment>
<keyword evidence="5" id="KW-0539">Nucleus</keyword>
<sequence length="174" mass="20338">MPVCRSGVYLFVEKTPFSVTYITGFRMCVILTKSQSNLQFFTFQDMENQGQGRGRFTRRLTQSEVEQQIILFPFVAVAAYFTFEQGEVFFMDVKDSLGKDWTFKCKFHTNEETGNYVSISMPQFSMEKGLKANDEVTFVERPQRDGPGPWKKFRIEIKRQIRLFGVDMWGELNV</sequence>
<evidence type="ECO:0000313" key="7">
    <source>
        <dbReference type="Proteomes" id="UP001396334"/>
    </source>
</evidence>
<accession>A0ABR2N902</accession>
<organism evidence="6 7">
    <name type="scientific">Hibiscus sabdariffa</name>
    <name type="common">roselle</name>
    <dbReference type="NCBI Taxonomy" id="183260"/>
    <lineage>
        <taxon>Eukaryota</taxon>
        <taxon>Viridiplantae</taxon>
        <taxon>Streptophyta</taxon>
        <taxon>Embryophyta</taxon>
        <taxon>Tracheophyta</taxon>
        <taxon>Spermatophyta</taxon>
        <taxon>Magnoliopsida</taxon>
        <taxon>eudicotyledons</taxon>
        <taxon>Gunneridae</taxon>
        <taxon>Pentapetalae</taxon>
        <taxon>rosids</taxon>
        <taxon>malvids</taxon>
        <taxon>Malvales</taxon>
        <taxon>Malvaceae</taxon>
        <taxon>Malvoideae</taxon>
        <taxon>Hibiscus</taxon>
    </lineage>
</organism>
<evidence type="ECO:0000256" key="2">
    <source>
        <dbReference type="ARBA" id="ARBA00023015"/>
    </source>
</evidence>
<evidence type="ECO:0000256" key="1">
    <source>
        <dbReference type="ARBA" id="ARBA00004123"/>
    </source>
</evidence>
<evidence type="ECO:0000313" key="6">
    <source>
        <dbReference type="EMBL" id="KAK8972629.1"/>
    </source>
</evidence>
<reference evidence="6 7" key="1">
    <citation type="journal article" date="2024" name="G3 (Bethesda)">
        <title>Genome assembly of Hibiscus sabdariffa L. provides insights into metabolisms of medicinal natural products.</title>
        <authorList>
            <person name="Kim T."/>
        </authorList>
    </citation>
    <scope>NUCLEOTIDE SEQUENCE [LARGE SCALE GENOMIC DNA]</scope>
    <source>
        <strain evidence="6">TK-2024</strain>
        <tissue evidence="6">Old leaves</tissue>
    </source>
</reference>